<dbReference type="Proteomes" id="UP000829476">
    <property type="component" value="Chromosome"/>
</dbReference>
<proteinExistence type="predicted"/>
<dbReference type="EMBL" id="CP094326">
    <property type="protein sequence ID" value="UNY97810.1"/>
    <property type="molecule type" value="Genomic_DNA"/>
</dbReference>
<dbReference type="RefSeq" id="WP_242936221.1">
    <property type="nucleotide sequence ID" value="NZ_CP094326.1"/>
</dbReference>
<dbReference type="Pfam" id="PF02585">
    <property type="entry name" value="PIG-L"/>
    <property type="match status" value="1"/>
</dbReference>
<name>A0ABY3YJN5_9FLAO</name>
<dbReference type="InterPro" id="IPR029062">
    <property type="entry name" value="Class_I_gatase-like"/>
</dbReference>
<dbReference type="PANTHER" id="PTHR12993">
    <property type="entry name" value="N-ACETYLGLUCOSAMINYL-PHOSPHATIDYLINOSITOL DE-N-ACETYLASE-RELATED"/>
    <property type="match status" value="1"/>
</dbReference>
<dbReference type="InterPro" id="IPR024078">
    <property type="entry name" value="LmbE-like_dom_sf"/>
</dbReference>
<dbReference type="PANTHER" id="PTHR12993:SF11">
    <property type="entry name" value="N-ACETYLGLUCOSAMINYL-PHOSPHATIDYLINOSITOL DE-N-ACETYLASE"/>
    <property type="match status" value="1"/>
</dbReference>
<dbReference type="InterPro" id="IPR003737">
    <property type="entry name" value="GlcNAc_PI_deacetylase-related"/>
</dbReference>
<gene>
    <name evidence="1" type="ORF">MQE36_12015</name>
</gene>
<dbReference type="SUPFAM" id="SSF52317">
    <property type="entry name" value="Class I glutamine amidotransferase-like"/>
    <property type="match status" value="1"/>
</dbReference>
<accession>A0ABY3YJN5</accession>
<reference evidence="1 2" key="1">
    <citation type="journal article" date="2018" name="Int. J. Syst. Evol. Microbiol.">
        <title>Zhouia spongiae sp. nov., isolated from a marine sponge.</title>
        <authorList>
            <person name="Zhuang L."/>
            <person name="Lin B."/>
            <person name="Qin F."/>
            <person name="Luo L."/>
        </authorList>
    </citation>
    <scope>NUCLEOTIDE SEQUENCE [LARGE SCALE GENOMIC DNA]</scope>
    <source>
        <strain evidence="1 2">HN-Y44</strain>
    </source>
</reference>
<evidence type="ECO:0000313" key="2">
    <source>
        <dbReference type="Proteomes" id="UP000829476"/>
    </source>
</evidence>
<sequence length="847" mass="95422">MRKIIFFLISAIFFTPCLKAQQPKKYTATEIYEAIQKLNFLGSVLYVAAHPDDENTRLISYLSNDLKARTAYLSLTRGDGGQNLIGTELRELLGVLRSEELLAARRIDGGEQFFTRANDFGYSKHPDETLSIWDKEKVLSDVVLTIRNFRPDIIINRFDHRSPGTTHGHHTSSAMLTYEAFDLSGDPTRFSDQLSNTIAWQPKRLFFNTSWWFYGSQKNFNKADKTNLFEFEIGNYYPLKGVSNNEIAALSRSQHRSQGFGSIGSRGNQTEYLEFLKGEKTNGKASLFEGINTTWTRVKNGKPIEVILKDIEQNFNFRDPAEHLPQLVKAYRLIENIEDDYWRSLKLKEIKRIIEACSGLFLEAVADDASANPGDKINLTLEAINRSDTPLMLKSVIANPGNRVQSLHKPLQNNQRENISLEIPLAKSMAYTVPYWLTEKPELGMYQVKDKSLVGKPETPRGLSVTFNMVYDNSVTIPITKEVVYKFSDPAKGEIYQPFEILPPVAAAFEDKVNIFPDAQAKEVTLKVKALKDNIAGRISLEIPEGWKVSPATINFSINNKKEEKTVTFQITPPANENVATIKPLVRINGDAYSGALIEIAYDHIPTQTVLIPSEAKVVRLNIEKAGDHIGYIAGAGDAIPESLQQIGYNVITIPPEDITLENLQRFDAVVVGIRAYNVVDELKFKQKFLLDYVNQGGTIIVQYNTTWRNGDFPVKNLAPYQLQLSRDRVTDENSAVEVLTQNHSLINFPNKISQSDFNGWVQERGLYFPNKWGDEFTAVLSMHDKGESPKKGSLLVARYGKGYYIYTGLSFFRELPAGVPGAYKLFTNMLSIGKKQVKTGNKNIKG</sequence>
<evidence type="ECO:0000313" key="1">
    <source>
        <dbReference type="EMBL" id="UNY97810.1"/>
    </source>
</evidence>
<protein>
    <submittedName>
        <fullName evidence="1">PIG-L family deacetylase</fullName>
    </submittedName>
</protein>
<keyword evidence="2" id="KW-1185">Reference proteome</keyword>
<dbReference type="Gene3D" id="3.40.50.10320">
    <property type="entry name" value="LmbE-like"/>
    <property type="match status" value="1"/>
</dbReference>
<organism evidence="1 2">
    <name type="scientific">Zhouia spongiae</name>
    <dbReference type="NCBI Taxonomy" id="2202721"/>
    <lineage>
        <taxon>Bacteria</taxon>
        <taxon>Pseudomonadati</taxon>
        <taxon>Bacteroidota</taxon>
        <taxon>Flavobacteriia</taxon>
        <taxon>Flavobacteriales</taxon>
        <taxon>Flavobacteriaceae</taxon>
        <taxon>Zhouia</taxon>
    </lineage>
</organism>
<dbReference type="SUPFAM" id="SSF102588">
    <property type="entry name" value="LmbE-like"/>
    <property type="match status" value="1"/>
</dbReference>